<gene>
    <name evidence="4" type="ORF">DD924_15995</name>
</gene>
<organism evidence="4 5">
    <name type="scientific">Staphylococcus pseudintermedius</name>
    <dbReference type="NCBI Taxonomy" id="283734"/>
    <lineage>
        <taxon>Bacteria</taxon>
        <taxon>Bacillati</taxon>
        <taxon>Bacillota</taxon>
        <taxon>Bacilli</taxon>
        <taxon>Bacillales</taxon>
        <taxon>Staphylococcaceae</taxon>
        <taxon>Staphylococcus</taxon>
        <taxon>Staphylococcus intermedius group</taxon>
    </lineage>
</organism>
<dbReference type="Proteomes" id="UP000246351">
    <property type="component" value="Unassembled WGS sequence"/>
</dbReference>
<dbReference type="InterPro" id="IPR003439">
    <property type="entry name" value="ABC_transporter-like_ATP-bd"/>
</dbReference>
<dbReference type="EMBL" id="QEIV01001786">
    <property type="protein sequence ID" value="PWZ95145.1"/>
    <property type="molecule type" value="Genomic_DNA"/>
</dbReference>
<keyword evidence="1" id="KW-0547">Nucleotide-binding</keyword>
<keyword evidence="2 4" id="KW-0067">ATP-binding</keyword>
<accession>A0A317Z5S3</accession>
<dbReference type="PANTHER" id="PTHR43158:SF9">
    <property type="entry name" value="ABC TRANSPORTER, ATP-BINDING PROTEIN"/>
    <property type="match status" value="1"/>
</dbReference>
<evidence type="ECO:0000259" key="3">
    <source>
        <dbReference type="Pfam" id="PF00005"/>
    </source>
</evidence>
<proteinExistence type="predicted"/>
<dbReference type="PANTHER" id="PTHR43158">
    <property type="entry name" value="SKFA PEPTIDE EXPORT ATP-BINDING PROTEIN SKFE"/>
    <property type="match status" value="1"/>
</dbReference>
<dbReference type="GO" id="GO:0005524">
    <property type="term" value="F:ATP binding"/>
    <property type="evidence" value="ECO:0007669"/>
    <property type="project" value="UniProtKB-KW"/>
</dbReference>
<comment type="caution">
    <text evidence="4">The sequence shown here is derived from an EMBL/GenBank/DDBJ whole genome shotgun (WGS) entry which is preliminary data.</text>
</comment>
<dbReference type="Gene3D" id="3.40.50.300">
    <property type="entry name" value="P-loop containing nucleotide triphosphate hydrolases"/>
    <property type="match status" value="1"/>
</dbReference>
<dbReference type="Pfam" id="PF00005">
    <property type="entry name" value="ABC_tran"/>
    <property type="match status" value="1"/>
</dbReference>
<sequence length="72" mass="7674">NSDKIILNDINLTVAEGEIVGLLGKNGAGKTTLMKIIAKSKKPTSGTVYINNINIFNESNILDNVGIMIDTV</sequence>
<reference evidence="4 5" key="1">
    <citation type="journal article" date="2018" name="Vet. Microbiol.">
        <title>Clonal diversity and geographic distribution of methicillin-resistant Staphylococcus pseudintermedius from Australian animals: Discovery of novel sequence types.</title>
        <authorList>
            <person name="Worthing K.A."/>
            <person name="Abraham S."/>
            <person name="Coombs G.W."/>
            <person name="Pang S."/>
            <person name="Saputra S."/>
            <person name="Jordan D."/>
            <person name="Trott D.J."/>
            <person name="Norris J.M."/>
        </authorList>
    </citation>
    <scope>NUCLEOTIDE SEQUENCE [LARGE SCALE GENOMIC DNA]</scope>
    <source>
        <strain evidence="4 5">ST71 3</strain>
    </source>
</reference>
<evidence type="ECO:0000256" key="2">
    <source>
        <dbReference type="ARBA" id="ARBA00022840"/>
    </source>
</evidence>
<dbReference type="SUPFAM" id="SSF52540">
    <property type="entry name" value="P-loop containing nucleoside triphosphate hydrolases"/>
    <property type="match status" value="1"/>
</dbReference>
<evidence type="ECO:0000256" key="1">
    <source>
        <dbReference type="ARBA" id="ARBA00022741"/>
    </source>
</evidence>
<protein>
    <submittedName>
        <fullName evidence="4">ABC transporter ATP-binding protein</fullName>
    </submittedName>
</protein>
<dbReference type="InterPro" id="IPR027417">
    <property type="entry name" value="P-loop_NTPase"/>
</dbReference>
<name>A0A317Z5S3_STAPS</name>
<dbReference type="AlphaFoldDB" id="A0A317Z5S3"/>
<dbReference type="GO" id="GO:0016887">
    <property type="term" value="F:ATP hydrolysis activity"/>
    <property type="evidence" value="ECO:0007669"/>
    <property type="project" value="InterPro"/>
</dbReference>
<feature type="domain" description="ABC transporter" evidence="3">
    <location>
        <begin position="7"/>
        <end position="57"/>
    </location>
</feature>
<evidence type="ECO:0000313" key="4">
    <source>
        <dbReference type="EMBL" id="PWZ95145.1"/>
    </source>
</evidence>
<evidence type="ECO:0000313" key="5">
    <source>
        <dbReference type="Proteomes" id="UP000246351"/>
    </source>
</evidence>
<feature type="non-terminal residue" evidence="4">
    <location>
        <position position="1"/>
    </location>
</feature>
<feature type="non-terminal residue" evidence="4">
    <location>
        <position position="72"/>
    </location>
</feature>